<organism evidence="1">
    <name type="scientific">Capitella teleta</name>
    <name type="common">Polychaete worm</name>
    <dbReference type="NCBI Taxonomy" id="283909"/>
    <lineage>
        <taxon>Eukaryota</taxon>
        <taxon>Metazoa</taxon>
        <taxon>Spiralia</taxon>
        <taxon>Lophotrochozoa</taxon>
        <taxon>Annelida</taxon>
        <taxon>Polychaeta</taxon>
        <taxon>Sedentaria</taxon>
        <taxon>Scolecida</taxon>
        <taxon>Capitellidae</taxon>
        <taxon>Capitella</taxon>
    </lineage>
</organism>
<reference evidence="1 3" key="2">
    <citation type="journal article" date="2013" name="Nature">
        <title>Insights into bilaterian evolution from three spiralian genomes.</title>
        <authorList>
            <person name="Simakov O."/>
            <person name="Marletaz F."/>
            <person name="Cho S.J."/>
            <person name="Edsinger-Gonzales E."/>
            <person name="Havlak P."/>
            <person name="Hellsten U."/>
            <person name="Kuo D.H."/>
            <person name="Larsson T."/>
            <person name="Lv J."/>
            <person name="Arendt D."/>
            <person name="Savage R."/>
            <person name="Osoegawa K."/>
            <person name="de Jong P."/>
            <person name="Grimwood J."/>
            <person name="Chapman J.A."/>
            <person name="Shapiro H."/>
            <person name="Aerts A."/>
            <person name="Otillar R.P."/>
            <person name="Terry A.Y."/>
            <person name="Boore J.L."/>
            <person name="Grigoriev I.V."/>
            <person name="Lindberg D.R."/>
            <person name="Seaver E.C."/>
            <person name="Weisblat D.A."/>
            <person name="Putnam N.H."/>
            <person name="Rokhsar D.S."/>
        </authorList>
    </citation>
    <scope>NUCLEOTIDE SEQUENCE</scope>
    <source>
        <strain evidence="1 3">I ESC-2004</strain>
    </source>
</reference>
<keyword evidence="3" id="KW-1185">Reference proteome</keyword>
<evidence type="ECO:0000313" key="2">
    <source>
        <dbReference type="EnsemblMetazoa" id="CapteP216709"/>
    </source>
</evidence>
<proteinExistence type="predicted"/>
<sequence length="184" mass="20642">MAKQYSQEEGDGFINVANYIEAQQYLNDSGVFERGIAELTANQEVLQSLKESTGKRTSKSLDILSSVLEKQSEKEIKDFSIVTIGKLSEQAGGPSTQTIRNKTGLHYQTLISAWADWNNKTMKKPVKKQLHTAESGDMEILKNITEPVLRALVGTILAERNKYRSQLNTLKQHANVTIDTRDRT</sequence>
<dbReference type="InterPro" id="IPR048061">
    <property type="entry name" value="GmtX-like"/>
</dbReference>
<accession>R7U602</accession>
<name>R7U602_CAPTE</name>
<dbReference type="Proteomes" id="UP000014760">
    <property type="component" value="Unassembled WGS sequence"/>
</dbReference>
<dbReference type="AlphaFoldDB" id="R7U602"/>
<feature type="non-terminal residue" evidence="1">
    <location>
        <position position="184"/>
    </location>
</feature>
<evidence type="ECO:0000313" key="3">
    <source>
        <dbReference type="Proteomes" id="UP000014760"/>
    </source>
</evidence>
<protein>
    <submittedName>
        <fullName evidence="1 2">Uncharacterized protein</fullName>
    </submittedName>
</protein>
<reference evidence="3" key="1">
    <citation type="submission" date="2012-12" db="EMBL/GenBank/DDBJ databases">
        <authorList>
            <person name="Hellsten U."/>
            <person name="Grimwood J."/>
            <person name="Chapman J.A."/>
            <person name="Shapiro H."/>
            <person name="Aerts A."/>
            <person name="Otillar R.P."/>
            <person name="Terry A.Y."/>
            <person name="Boore J.L."/>
            <person name="Simakov O."/>
            <person name="Marletaz F."/>
            <person name="Cho S.-J."/>
            <person name="Edsinger-Gonzales E."/>
            <person name="Havlak P."/>
            <person name="Kuo D.-H."/>
            <person name="Larsson T."/>
            <person name="Lv J."/>
            <person name="Arendt D."/>
            <person name="Savage R."/>
            <person name="Osoegawa K."/>
            <person name="de Jong P."/>
            <person name="Lindberg D.R."/>
            <person name="Seaver E.C."/>
            <person name="Weisblat D.A."/>
            <person name="Putnam N.H."/>
            <person name="Grigoriev I.V."/>
            <person name="Rokhsar D.S."/>
        </authorList>
    </citation>
    <scope>NUCLEOTIDE SEQUENCE</scope>
    <source>
        <strain evidence="3">I ESC-2004</strain>
    </source>
</reference>
<dbReference type="HOGENOM" id="CLU_1471747_0_0_1"/>
<dbReference type="NCBIfam" id="NF040692">
    <property type="entry name" value="recomb_assoc"/>
    <property type="match status" value="1"/>
</dbReference>
<dbReference type="EnsemblMetazoa" id="CapteT216709">
    <property type="protein sequence ID" value="CapteP216709"/>
    <property type="gene ID" value="CapteG216709"/>
</dbReference>
<reference evidence="2" key="3">
    <citation type="submission" date="2015-06" db="UniProtKB">
        <authorList>
            <consortium name="EnsemblMetazoa"/>
        </authorList>
    </citation>
    <scope>IDENTIFICATION</scope>
</reference>
<dbReference type="EMBL" id="AMQN01046542">
    <property type="status" value="NOT_ANNOTATED_CDS"/>
    <property type="molecule type" value="Genomic_DNA"/>
</dbReference>
<evidence type="ECO:0000313" key="1">
    <source>
        <dbReference type="EMBL" id="ELU01795.1"/>
    </source>
</evidence>
<dbReference type="EMBL" id="KB304649">
    <property type="protein sequence ID" value="ELU01795.1"/>
    <property type="molecule type" value="Genomic_DNA"/>
</dbReference>
<gene>
    <name evidence="1" type="ORF">CAPTEDRAFT_216709</name>
</gene>